<reference evidence="3" key="1">
    <citation type="submission" date="2019-03" db="EMBL/GenBank/DDBJ databases">
        <title>Snf2 controls pulcherriminic acid biosynthesis and connects pigmentation and antifungal activity of the yeast Metschnikowia pulcherrima.</title>
        <authorList>
            <person name="Gore-Lloyd D."/>
            <person name="Sumann I."/>
            <person name="Brachmann A.O."/>
            <person name="Schneeberger K."/>
            <person name="Ortiz-Merino R.A."/>
            <person name="Moreno-Beltran M."/>
            <person name="Schlaefli M."/>
            <person name="Kirner P."/>
            <person name="Santos Kron A."/>
            <person name="Wolfe K.H."/>
            <person name="Piel J."/>
            <person name="Ahrens C.H."/>
            <person name="Henk D."/>
            <person name="Freimoser F.M."/>
        </authorList>
    </citation>
    <scope>NUCLEOTIDE SEQUENCE [LARGE SCALE GENOMIC DNA]</scope>
    <source>
        <strain evidence="3">APC 1.2</strain>
    </source>
</reference>
<proteinExistence type="predicted"/>
<sequence>MRLALFTLVSGVLSRAIQTSANENLNIEKRYDERRLPKSEIELLYMMNHLTVNMQNALKNEVSPERWHMAKMTLKLVEKSVKHLDAVLTADEKLQINSEVNLANVFLIPSGDEKVKEVCDGGYEDTFCVYYNFTSYAEEVADLAKMAKSLNDNHRSKSVSDEKFKTEILDQLSLVRDEMEQIEAAPIYLWGKESKFEETQKSLQNSEKLVSEVAAFLKVKVE</sequence>
<keyword evidence="1" id="KW-0732">Signal</keyword>
<organism evidence="2 3">
    <name type="scientific">Metschnikowia aff. pulcherrima</name>
    <dbReference type="NCBI Taxonomy" id="2163413"/>
    <lineage>
        <taxon>Eukaryota</taxon>
        <taxon>Fungi</taxon>
        <taxon>Dikarya</taxon>
        <taxon>Ascomycota</taxon>
        <taxon>Saccharomycotina</taxon>
        <taxon>Pichiomycetes</taxon>
        <taxon>Metschnikowiaceae</taxon>
        <taxon>Metschnikowia</taxon>
    </lineage>
</organism>
<dbReference type="AlphaFoldDB" id="A0A4P6XEP9"/>
<keyword evidence="3" id="KW-1185">Reference proteome</keyword>
<dbReference type="Proteomes" id="UP000292447">
    <property type="component" value="Chromosome I"/>
</dbReference>
<protein>
    <submittedName>
        <fullName evidence="2">Uncharacterized protein</fullName>
    </submittedName>
</protein>
<feature type="signal peptide" evidence="1">
    <location>
        <begin position="1"/>
        <end position="21"/>
    </location>
</feature>
<accession>A0A4P6XEP9</accession>
<name>A0A4P6XEP9_9ASCO</name>
<evidence type="ECO:0000313" key="2">
    <source>
        <dbReference type="EMBL" id="QBM85887.1"/>
    </source>
</evidence>
<evidence type="ECO:0000256" key="1">
    <source>
        <dbReference type="SAM" id="SignalP"/>
    </source>
</evidence>
<feature type="chain" id="PRO_5020852557" evidence="1">
    <location>
        <begin position="22"/>
        <end position="222"/>
    </location>
</feature>
<gene>
    <name evidence="2" type="ORF">METSCH_A05180</name>
</gene>
<dbReference type="EMBL" id="CP034456">
    <property type="protein sequence ID" value="QBM85887.1"/>
    <property type="molecule type" value="Genomic_DNA"/>
</dbReference>
<evidence type="ECO:0000313" key="3">
    <source>
        <dbReference type="Proteomes" id="UP000292447"/>
    </source>
</evidence>